<evidence type="ECO:0000256" key="8">
    <source>
        <dbReference type="SAM" id="MobiDB-lite"/>
    </source>
</evidence>
<keyword evidence="2 7" id="KW-0813">Transport</keyword>
<dbReference type="InterPro" id="IPR050366">
    <property type="entry name" value="BP-dependent_transpt_permease"/>
</dbReference>
<accession>A0A6N7EJN8</accession>
<dbReference type="SUPFAM" id="SSF161098">
    <property type="entry name" value="MetI-like"/>
    <property type="match status" value="1"/>
</dbReference>
<dbReference type="AlphaFoldDB" id="A0A6N7EJN8"/>
<dbReference type="CDD" id="cd06261">
    <property type="entry name" value="TM_PBP2"/>
    <property type="match status" value="1"/>
</dbReference>
<feature type="transmembrane region" description="Helical" evidence="7">
    <location>
        <begin position="50"/>
        <end position="72"/>
    </location>
</feature>
<gene>
    <name evidence="10" type="ORF">GB881_06730</name>
</gene>
<evidence type="ECO:0000256" key="6">
    <source>
        <dbReference type="ARBA" id="ARBA00023136"/>
    </source>
</evidence>
<keyword evidence="4 7" id="KW-0812">Transmembrane</keyword>
<dbReference type="GO" id="GO:0005886">
    <property type="term" value="C:plasma membrane"/>
    <property type="evidence" value="ECO:0007669"/>
    <property type="project" value="UniProtKB-SubCell"/>
</dbReference>
<dbReference type="GO" id="GO:0055085">
    <property type="term" value="P:transmembrane transport"/>
    <property type="evidence" value="ECO:0007669"/>
    <property type="project" value="InterPro"/>
</dbReference>
<proteinExistence type="inferred from homology"/>
<evidence type="ECO:0000256" key="7">
    <source>
        <dbReference type="RuleBase" id="RU363032"/>
    </source>
</evidence>
<dbReference type="PROSITE" id="PS50928">
    <property type="entry name" value="ABC_TM1"/>
    <property type="match status" value="1"/>
</dbReference>
<evidence type="ECO:0000313" key="10">
    <source>
        <dbReference type="EMBL" id="MPV36755.1"/>
    </source>
</evidence>
<reference evidence="10 11" key="1">
    <citation type="submission" date="2019-10" db="EMBL/GenBank/DDBJ databases">
        <title>Georgenia wutianyii sp. nov. and Georgenia yuyongxinii sp. nov. isolated from plateau pika (Ochotona curzoniae) in the Qinghai-Tibet plateau of China.</title>
        <authorList>
            <person name="Tian Z."/>
        </authorList>
    </citation>
    <scope>NUCLEOTIDE SEQUENCE [LARGE SCALE GENOMIC DNA]</scope>
    <source>
        <strain evidence="10 11">JCM 19765</strain>
    </source>
</reference>
<dbReference type="Pfam" id="PF12911">
    <property type="entry name" value="OppC_N"/>
    <property type="match status" value="1"/>
</dbReference>
<dbReference type="Gene3D" id="1.10.3720.10">
    <property type="entry name" value="MetI-like"/>
    <property type="match status" value="1"/>
</dbReference>
<feature type="transmembrane region" description="Helical" evidence="7">
    <location>
        <begin position="178"/>
        <end position="196"/>
    </location>
</feature>
<sequence>MSHAPLPEQEHPVGDAPPGEPAQQRPPQQEPPALQSQGRRALRRFLHHKVAMTALAVFVLITVAAFLADWIAPYAYDELDLQNVSQPPTFEDSHFFGTDKVGRDYFSRVLHGTRTSVQVALLVAVLSTVIGTVVGAVAGFYGGLVDNILMRVVDFIMTLPFLAIVLVFAAFLGGGSPIRIAFILGLVMWTTIARIVRGQCLALREAEYVQAGRVLGAGDLRLIFRHMVPNTMGPIIVNATLVVAQAILLESTMSYLGFGIDPPTPALGKLISDGQGSMLTQWWLVFMPGLTIVILSLSVNFVGDGLRDALDPSSGGGKRRKRRKSS</sequence>
<dbReference type="PANTHER" id="PTHR43386:SF1">
    <property type="entry name" value="D,D-DIPEPTIDE TRANSPORT SYSTEM PERMEASE PROTEIN DDPC-RELATED"/>
    <property type="match status" value="1"/>
</dbReference>
<evidence type="ECO:0000256" key="3">
    <source>
        <dbReference type="ARBA" id="ARBA00022475"/>
    </source>
</evidence>
<keyword evidence="11" id="KW-1185">Reference proteome</keyword>
<feature type="transmembrane region" description="Helical" evidence="7">
    <location>
        <begin position="235"/>
        <end position="260"/>
    </location>
</feature>
<evidence type="ECO:0000256" key="2">
    <source>
        <dbReference type="ARBA" id="ARBA00022448"/>
    </source>
</evidence>
<comment type="subcellular location">
    <subcellularLocation>
        <location evidence="1 7">Cell membrane</location>
        <topology evidence="1 7">Multi-pass membrane protein</topology>
    </subcellularLocation>
</comment>
<dbReference type="InterPro" id="IPR025966">
    <property type="entry name" value="OppC_N"/>
</dbReference>
<evidence type="ECO:0000256" key="5">
    <source>
        <dbReference type="ARBA" id="ARBA00022989"/>
    </source>
</evidence>
<dbReference type="Proteomes" id="UP000437709">
    <property type="component" value="Unassembled WGS sequence"/>
</dbReference>
<dbReference type="PANTHER" id="PTHR43386">
    <property type="entry name" value="OLIGOPEPTIDE TRANSPORT SYSTEM PERMEASE PROTEIN APPC"/>
    <property type="match status" value="1"/>
</dbReference>
<feature type="transmembrane region" description="Helical" evidence="7">
    <location>
        <begin position="280"/>
        <end position="302"/>
    </location>
</feature>
<feature type="transmembrane region" description="Helical" evidence="7">
    <location>
        <begin position="119"/>
        <end position="140"/>
    </location>
</feature>
<keyword evidence="5 7" id="KW-1133">Transmembrane helix</keyword>
<dbReference type="InterPro" id="IPR000515">
    <property type="entry name" value="MetI-like"/>
</dbReference>
<comment type="similarity">
    <text evidence="7">Belongs to the binding-protein-dependent transport system permease family.</text>
</comment>
<evidence type="ECO:0000313" key="11">
    <source>
        <dbReference type="Proteomes" id="UP000437709"/>
    </source>
</evidence>
<keyword evidence="3" id="KW-1003">Cell membrane</keyword>
<feature type="compositionally biased region" description="Low complexity" evidence="8">
    <location>
        <begin position="21"/>
        <end position="35"/>
    </location>
</feature>
<dbReference type="RefSeq" id="WP_152195317.1">
    <property type="nucleotide sequence ID" value="NZ_VUKD01000003.1"/>
</dbReference>
<dbReference type="Pfam" id="PF00528">
    <property type="entry name" value="BPD_transp_1"/>
    <property type="match status" value="1"/>
</dbReference>
<organism evidence="10 11">
    <name type="scientific">Georgenia subflava</name>
    <dbReference type="NCBI Taxonomy" id="1622177"/>
    <lineage>
        <taxon>Bacteria</taxon>
        <taxon>Bacillati</taxon>
        <taxon>Actinomycetota</taxon>
        <taxon>Actinomycetes</taxon>
        <taxon>Micrococcales</taxon>
        <taxon>Bogoriellaceae</taxon>
        <taxon>Georgenia</taxon>
    </lineage>
</organism>
<feature type="region of interest" description="Disordered" evidence="8">
    <location>
        <begin position="1"/>
        <end position="38"/>
    </location>
</feature>
<feature type="domain" description="ABC transmembrane type-1" evidence="9">
    <location>
        <begin position="113"/>
        <end position="303"/>
    </location>
</feature>
<name>A0A6N7EJN8_9MICO</name>
<feature type="transmembrane region" description="Helical" evidence="7">
    <location>
        <begin position="152"/>
        <end position="172"/>
    </location>
</feature>
<comment type="caution">
    <text evidence="10">The sequence shown here is derived from an EMBL/GenBank/DDBJ whole genome shotgun (WGS) entry which is preliminary data.</text>
</comment>
<dbReference type="InterPro" id="IPR035906">
    <property type="entry name" value="MetI-like_sf"/>
</dbReference>
<keyword evidence="6 7" id="KW-0472">Membrane</keyword>
<evidence type="ECO:0000256" key="4">
    <source>
        <dbReference type="ARBA" id="ARBA00022692"/>
    </source>
</evidence>
<dbReference type="OrthoDB" id="9812701at2"/>
<evidence type="ECO:0000256" key="1">
    <source>
        <dbReference type="ARBA" id="ARBA00004651"/>
    </source>
</evidence>
<evidence type="ECO:0000259" key="9">
    <source>
        <dbReference type="PROSITE" id="PS50928"/>
    </source>
</evidence>
<protein>
    <submittedName>
        <fullName evidence="10">ABC transporter permease subunit</fullName>
    </submittedName>
</protein>
<dbReference type="EMBL" id="WHPC01000018">
    <property type="protein sequence ID" value="MPV36755.1"/>
    <property type="molecule type" value="Genomic_DNA"/>
</dbReference>